<dbReference type="EMBL" id="RBNJ01002654">
    <property type="protein sequence ID" value="RUS31743.1"/>
    <property type="molecule type" value="Genomic_DNA"/>
</dbReference>
<proteinExistence type="predicted"/>
<reference evidence="1 2" key="1">
    <citation type="journal article" date="2018" name="New Phytol.">
        <title>Phylogenomics of Endogonaceae and evolution of mycorrhizas within Mucoromycota.</title>
        <authorList>
            <person name="Chang Y."/>
            <person name="Desiro A."/>
            <person name="Na H."/>
            <person name="Sandor L."/>
            <person name="Lipzen A."/>
            <person name="Clum A."/>
            <person name="Barry K."/>
            <person name="Grigoriev I.V."/>
            <person name="Martin F.M."/>
            <person name="Stajich J.E."/>
            <person name="Smith M.E."/>
            <person name="Bonito G."/>
            <person name="Spatafora J.W."/>
        </authorList>
    </citation>
    <scope>NUCLEOTIDE SEQUENCE [LARGE SCALE GENOMIC DNA]</scope>
    <source>
        <strain evidence="1 2">AD002</strain>
    </source>
</reference>
<keyword evidence="2" id="KW-1185">Reference proteome</keyword>
<protein>
    <submittedName>
        <fullName evidence="1">Uncharacterized protein</fullName>
    </submittedName>
</protein>
<organism evidence="1 2">
    <name type="scientific">Jimgerdemannia flammicorona</name>
    <dbReference type="NCBI Taxonomy" id="994334"/>
    <lineage>
        <taxon>Eukaryota</taxon>
        <taxon>Fungi</taxon>
        <taxon>Fungi incertae sedis</taxon>
        <taxon>Mucoromycota</taxon>
        <taxon>Mucoromycotina</taxon>
        <taxon>Endogonomycetes</taxon>
        <taxon>Endogonales</taxon>
        <taxon>Endogonaceae</taxon>
        <taxon>Jimgerdemannia</taxon>
    </lineage>
</organism>
<sequence length="262" mass="30564">MSMKRSITYCTNDEMKQIRNQHPNFGATIQLQGRIGSAMITQLIKNLTGTISVDPLLCFHKSLNTKPSSFRWAIRKHDSIFESYRSIVLGVEPDVATTGYSPLCRFLTCRPRLNEFYLRFFLRLRILLCLHCIHSFLRSLRFFLRLRIFLRLHCIHSFLRSLRFFLRLRILLRLHCIHSFLRSLRFFLGLRILLRLHCIHSFLRTSSAGIMTTLTLTPPFCTRNSSFVIVCASRILRFRNIGIAWITFAGFVDFIGGTDVGL</sequence>
<dbReference type="AlphaFoldDB" id="A0A433QPM3"/>
<evidence type="ECO:0000313" key="1">
    <source>
        <dbReference type="EMBL" id="RUS31743.1"/>
    </source>
</evidence>
<comment type="caution">
    <text evidence="1">The sequence shown here is derived from an EMBL/GenBank/DDBJ whole genome shotgun (WGS) entry which is preliminary data.</text>
</comment>
<name>A0A433QPM3_9FUNG</name>
<dbReference type="Proteomes" id="UP000274822">
    <property type="component" value="Unassembled WGS sequence"/>
</dbReference>
<evidence type="ECO:0000313" key="2">
    <source>
        <dbReference type="Proteomes" id="UP000274822"/>
    </source>
</evidence>
<gene>
    <name evidence="1" type="ORF">BC938DRAFT_477188</name>
</gene>
<accession>A0A433QPM3</accession>